<dbReference type="RefSeq" id="WP_379841979.1">
    <property type="nucleotide sequence ID" value="NZ_JBHSMA010000001.1"/>
</dbReference>
<dbReference type="PROSITE" id="PS51257">
    <property type="entry name" value="PROKAR_LIPOPROTEIN"/>
    <property type="match status" value="1"/>
</dbReference>
<feature type="chain" id="PRO_5046950206" evidence="1">
    <location>
        <begin position="17"/>
        <end position="254"/>
    </location>
</feature>
<keyword evidence="3" id="KW-1185">Reference proteome</keyword>
<feature type="signal peptide" evidence="1">
    <location>
        <begin position="1"/>
        <end position="16"/>
    </location>
</feature>
<dbReference type="Proteomes" id="UP001596106">
    <property type="component" value="Unassembled WGS sequence"/>
</dbReference>
<reference evidence="3" key="1">
    <citation type="journal article" date="2019" name="Int. J. Syst. Evol. Microbiol.">
        <title>The Global Catalogue of Microorganisms (GCM) 10K type strain sequencing project: providing services to taxonomists for standard genome sequencing and annotation.</title>
        <authorList>
            <consortium name="The Broad Institute Genomics Platform"/>
            <consortium name="The Broad Institute Genome Sequencing Center for Infectious Disease"/>
            <person name="Wu L."/>
            <person name="Ma J."/>
        </authorList>
    </citation>
    <scope>NUCLEOTIDE SEQUENCE [LARGE SCALE GENOMIC DNA]</scope>
    <source>
        <strain evidence="3">CCUG 55250</strain>
    </source>
</reference>
<proteinExistence type="predicted"/>
<protein>
    <submittedName>
        <fullName evidence="2">LVIVD repeat-containing protein</fullName>
    </submittedName>
</protein>
<organism evidence="2 3">
    <name type="scientific">Larkinella bovis</name>
    <dbReference type="NCBI Taxonomy" id="683041"/>
    <lineage>
        <taxon>Bacteria</taxon>
        <taxon>Pseudomonadati</taxon>
        <taxon>Bacteroidota</taxon>
        <taxon>Cytophagia</taxon>
        <taxon>Cytophagales</taxon>
        <taxon>Spirosomataceae</taxon>
        <taxon>Larkinella</taxon>
    </lineage>
</organism>
<dbReference type="EMBL" id="JBHSMA010000001">
    <property type="protein sequence ID" value="MFC5408775.1"/>
    <property type="molecule type" value="Genomic_DNA"/>
</dbReference>
<evidence type="ECO:0000256" key="1">
    <source>
        <dbReference type="SAM" id="SignalP"/>
    </source>
</evidence>
<accession>A0ABW0I5G7</accession>
<keyword evidence="1" id="KW-0732">Signal</keyword>
<dbReference type="SUPFAM" id="SSF63825">
    <property type="entry name" value="YWTD domain"/>
    <property type="match status" value="1"/>
</dbReference>
<evidence type="ECO:0000313" key="3">
    <source>
        <dbReference type="Proteomes" id="UP001596106"/>
    </source>
</evidence>
<gene>
    <name evidence="2" type="ORF">ACFPMF_05620</name>
</gene>
<evidence type="ECO:0000313" key="2">
    <source>
        <dbReference type="EMBL" id="MFC5408775.1"/>
    </source>
</evidence>
<dbReference type="Pfam" id="PF08309">
    <property type="entry name" value="LVIVD"/>
    <property type="match status" value="3"/>
</dbReference>
<name>A0ABW0I5G7_9BACT</name>
<dbReference type="InterPro" id="IPR013211">
    <property type="entry name" value="LVIVD"/>
</dbReference>
<sequence>MKNYLFLLLASLMALAGCSELGSKDSAAINPGGGSGTGGSMARFAVAGNYLYVVNQNSLQVYEVTQSADPTYRQKASLGFGVETIFPYNNHLFIGTQTGMYIMNLDNPASPRQAALYRHIFSCDPVVAQGHYAYVTLRNGTACNTGPNRLEVVDISNLSNPVRVNSIDMINPHGLGIDGNLLFVSEGDAGLKIFDATDPAKPKLVKMFDNIRSYDVIPNRSVLIVTGKDGIMQYRYDAAQPSKELVHLSTLPVE</sequence>
<comment type="caution">
    <text evidence="2">The sequence shown here is derived from an EMBL/GenBank/DDBJ whole genome shotgun (WGS) entry which is preliminary data.</text>
</comment>